<dbReference type="RefSeq" id="WP_247993234.1">
    <property type="nucleotide sequence ID" value="NZ_CP096019.1"/>
</dbReference>
<keyword evidence="10" id="KW-0406">Ion transport</keyword>
<dbReference type="PIRSF" id="PIRSF006247">
    <property type="entry name" value="TrkH"/>
    <property type="match status" value="1"/>
</dbReference>
<feature type="transmembrane region" description="Helical" evidence="12">
    <location>
        <begin position="12"/>
        <end position="35"/>
    </location>
</feature>
<evidence type="ECO:0000256" key="9">
    <source>
        <dbReference type="ARBA" id="ARBA00022989"/>
    </source>
</evidence>
<keyword evidence="4" id="KW-1003">Cell membrane</keyword>
<gene>
    <name evidence="13" type="ORF">MW046_11440</name>
</gene>
<dbReference type="PANTHER" id="PTHR32024:SF2">
    <property type="entry name" value="TRK SYSTEM POTASSIUM UPTAKE PROTEIN TRKG-RELATED"/>
    <property type="match status" value="1"/>
</dbReference>
<dbReference type="InterPro" id="IPR003445">
    <property type="entry name" value="Cat_transpt"/>
</dbReference>
<feature type="transmembrane region" description="Helical" evidence="12">
    <location>
        <begin position="73"/>
        <end position="93"/>
    </location>
</feature>
<evidence type="ECO:0000313" key="14">
    <source>
        <dbReference type="Proteomes" id="UP000831768"/>
    </source>
</evidence>
<proteinExistence type="inferred from homology"/>
<accession>A0A8U0A3L2</accession>
<reference evidence="13" key="1">
    <citation type="submission" date="2022-04" db="EMBL/GenBank/DDBJ databases">
        <title>Halocatena sp. nov., isolated from a salt lake.</title>
        <authorList>
            <person name="Cui H.-L."/>
        </authorList>
    </citation>
    <scope>NUCLEOTIDE SEQUENCE</scope>
    <source>
        <strain evidence="13">AD-1</strain>
    </source>
</reference>
<protein>
    <submittedName>
        <fullName evidence="13">TrkH family potassium uptake protein</fullName>
    </submittedName>
</protein>
<dbReference type="GO" id="GO:0015379">
    <property type="term" value="F:potassium:chloride symporter activity"/>
    <property type="evidence" value="ECO:0007669"/>
    <property type="project" value="InterPro"/>
</dbReference>
<name>A0A8U0A3L2_9EURY</name>
<dbReference type="EMBL" id="CP096019">
    <property type="protein sequence ID" value="UPM42563.1"/>
    <property type="molecule type" value="Genomic_DNA"/>
</dbReference>
<keyword evidence="14" id="KW-1185">Reference proteome</keyword>
<keyword evidence="9 12" id="KW-1133">Transmembrane helix</keyword>
<dbReference type="Proteomes" id="UP000831768">
    <property type="component" value="Chromosome"/>
</dbReference>
<evidence type="ECO:0000256" key="12">
    <source>
        <dbReference type="SAM" id="Phobius"/>
    </source>
</evidence>
<feature type="transmembrane region" description="Helical" evidence="12">
    <location>
        <begin position="346"/>
        <end position="371"/>
    </location>
</feature>
<organism evidence="13 14">
    <name type="scientific">Halocatena salina</name>
    <dbReference type="NCBI Taxonomy" id="2934340"/>
    <lineage>
        <taxon>Archaea</taxon>
        <taxon>Methanobacteriati</taxon>
        <taxon>Methanobacteriota</taxon>
        <taxon>Stenosarchaea group</taxon>
        <taxon>Halobacteria</taxon>
        <taxon>Halobacteriales</taxon>
        <taxon>Natronomonadaceae</taxon>
        <taxon>Halocatena</taxon>
    </lineage>
</organism>
<keyword evidence="8" id="KW-0630">Potassium</keyword>
<dbReference type="PANTHER" id="PTHR32024">
    <property type="entry name" value="TRK SYSTEM POTASSIUM UPTAKE PROTEIN TRKG-RELATED"/>
    <property type="match status" value="1"/>
</dbReference>
<feature type="transmembrane region" description="Helical" evidence="12">
    <location>
        <begin position="185"/>
        <end position="209"/>
    </location>
</feature>
<keyword evidence="11 12" id="KW-0472">Membrane</keyword>
<feature type="transmembrane region" description="Helical" evidence="12">
    <location>
        <begin position="439"/>
        <end position="457"/>
    </location>
</feature>
<dbReference type="AlphaFoldDB" id="A0A8U0A3L2"/>
<dbReference type="KEGG" id="haad:MW046_11440"/>
<feature type="transmembrane region" description="Helical" evidence="12">
    <location>
        <begin position="41"/>
        <end position="61"/>
    </location>
</feature>
<evidence type="ECO:0000256" key="1">
    <source>
        <dbReference type="ARBA" id="ARBA00004429"/>
    </source>
</evidence>
<comment type="subcellular location">
    <subcellularLocation>
        <location evidence="1">Cell inner membrane</location>
        <topology evidence="1">Multi-pass membrane protein</topology>
    </subcellularLocation>
</comment>
<feature type="transmembrane region" description="Helical" evidence="12">
    <location>
        <begin position="477"/>
        <end position="499"/>
    </location>
</feature>
<dbReference type="GeneID" id="71928669"/>
<evidence type="ECO:0000256" key="7">
    <source>
        <dbReference type="ARBA" id="ARBA00022692"/>
    </source>
</evidence>
<dbReference type="InterPro" id="IPR004772">
    <property type="entry name" value="TrkH"/>
</dbReference>
<evidence type="ECO:0000256" key="6">
    <source>
        <dbReference type="ARBA" id="ARBA00022538"/>
    </source>
</evidence>
<feature type="transmembrane region" description="Helical" evidence="12">
    <location>
        <begin position="246"/>
        <end position="269"/>
    </location>
</feature>
<evidence type="ECO:0000256" key="3">
    <source>
        <dbReference type="ARBA" id="ARBA00022448"/>
    </source>
</evidence>
<feature type="transmembrane region" description="Helical" evidence="12">
    <location>
        <begin position="285"/>
        <end position="303"/>
    </location>
</feature>
<evidence type="ECO:0000256" key="4">
    <source>
        <dbReference type="ARBA" id="ARBA00022475"/>
    </source>
</evidence>
<evidence type="ECO:0000256" key="11">
    <source>
        <dbReference type="ARBA" id="ARBA00023136"/>
    </source>
</evidence>
<evidence type="ECO:0000256" key="5">
    <source>
        <dbReference type="ARBA" id="ARBA00022519"/>
    </source>
</evidence>
<feature type="transmembrane region" description="Helical" evidence="12">
    <location>
        <begin position="144"/>
        <end position="165"/>
    </location>
</feature>
<dbReference type="Pfam" id="PF02386">
    <property type="entry name" value="TrkH"/>
    <property type="match status" value="2"/>
</dbReference>
<keyword evidence="3" id="KW-0813">Transport</keyword>
<feature type="transmembrane region" description="Helical" evidence="12">
    <location>
        <begin position="407"/>
        <end position="427"/>
    </location>
</feature>
<comment type="similarity">
    <text evidence="2">Belongs to the TrkH potassium transport family.</text>
</comment>
<evidence type="ECO:0000256" key="8">
    <source>
        <dbReference type="ARBA" id="ARBA00022958"/>
    </source>
</evidence>
<evidence type="ECO:0000313" key="13">
    <source>
        <dbReference type="EMBL" id="UPM42563.1"/>
    </source>
</evidence>
<keyword evidence="7 12" id="KW-0812">Transmembrane</keyword>
<evidence type="ECO:0000256" key="2">
    <source>
        <dbReference type="ARBA" id="ARBA00009137"/>
    </source>
</evidence>
<dbReference type="GO" id="GO:0005886">
    <property type="term" value="C:plasma membrane"/>
    <property type="evidence" value="ECO:0007669"/>
    <property type="project" value="UniProtKB-SubCell"/>
</dbReference>
<sequence>MTVRIRVDWRISLGLTGTVLSYLTIPLLFPVAIALYYGEPIGPFLVTIAVTLVLAFGLNTVSVEGDLGAREAFLAVSLIWLLVAVVGAIPFLVAGDGVTAHPVNALFESMSGITTTGATVMLDFDAHTRSIMMWRQVQQWLGGLGILILATAILSEVGVGGAQLMESETWTTTVHKLTPRIAETARILLGLYAAITALAVVVLYVLFLVGLAPNMTLYNAIAHALTSVATAGFSPEPASAGAFSPIAQWVLVACMLIGATSFGLIYAVLTEAEFQRLRSNEELRFYLGGTAVAAGLVAAALTFDPSIDPNLEQTIRHAVFNTVSIVTTTGYASTDFNLWSPAAKHVLFTCMFLGGMVGSTTCSIKTLRWLVVLKAFYRELFTAIHPSAVRPIRVSDDPVDESTVQDIYGFVLLSLVLAFGLTVFVVVDAARVGLRVSEFEAMSAAASTFLNIGPAFGSAGPYGSYHAFPATTKTAMVLLMWIGRVEIIPVLTLFTRAFWRS</sequence>
<evidence type="ECO:0000256" key="10">
    <source>
        <dbReference type="ARBA" id="ARBA00023065"/>
    </source>
</evidence>
<keyword evidence="5" id="KW-0997">Cell inner membrane</keyword>
<keyword evidence="6" id="KW-0633">Potassium transport</keyword>